<feature type="transmembrane region" description="Helical" evidence="1">
    <location>
        <begin position="125"/>
        <end position="144"/>
    </location>
</feature>
<feature type="transmembrane region" description="Helical" evidence="1">
    <location>
        <begin position="12"/>
        <end position="38"/>
    </location>
</feature>
<dbReference type="RefSeq" id="WP_273924143.1">
    <property type="nucleotide sequence ID" value="NZ_CP149586.1"/>
</dbReference>
<protein>
    <submittedName>
        <fullName evidence="2">Uncharacterized protein</fullName>
    </submittedName>
</protein>
<reference evidence="2 3" key="1">
    <citation type="submission" date="2022-05" db="EMBL/GenBank/DDBJ databases">
        <title>Novel Pseudomonas spp. Isolated from a Rainbow Trout Aquaculture Facility.</title>
        <authorList>
            <person name="Testerman T."/>
            <person name="Graf J."/>
        </authorList>
    </citation>
    <scope>NUCLEOTIDE SEQUENCE [LARGE SCALE GENOMIC DNA]</scope>
    <source>
        <strain evidence="2 3">ID357</strain>
    </source>
</reference>
<proteinExistence type="predicted"/>
<comment type="caution">
    <text evidence="2">The sequence shown here is derived from an EMBL/GenBank/DDBJ whole genome shotgun (WGS) entry which is preliminary data.</text>
</comment>
<organism evidence="2 3">
    <name type="scientific">Pseudomonas idahonensis</name>
    <dbReference type="NCBI Taxonomy" id="2942628"/>
    <lineage>
        <taxon>Bacteria</taxon>
        <taxon>Pseudomonadati</taxon>
        <taxon>Pseudomonadota</taxon>
        <taxon>Gammaproteobacteria</taxon>
        <taxon>Pseudomonadales</taxon>
        <taxon>Pseudomonadaceae</taxon>
        <taxon>Pseudomonas</taxon>
    </lineage>
</organism>
<name>A0ABT5QDL1_9PSED</name>
<accession>A0ABT5QDL1</accession>
<dbReference type="EMBL" id="JAMDGR010000023">
    <property type="protein sequence ID" value="MDD1151687.1"/>
    <property type="molecule type" value="Genomic_DNA"/>
</dbReference>
<evidence type="ECO:0000256" key="1">
    <source>
        <dbReference type="SAM" id="Phobius"/>
    </source>
</evidence>
<keyword evidence="3" id="KW-1185">Reference proteome</keyword>
<keyword evidence="1" id="KW-1133">Transmembrane helix</keyword>
<feature type="transmembrane region" description="Helical" evidence="1">
    <location>
        <begin position="58"/>
        <end position="81"/>
    </location>
</feature>
<evidence type="ECO:0000313" key="2">
    <source>
        <dbReference type="EMBL" id="MDD1151687.1"/>
    </source>
</evidence>
<dbReference type="Proteomes" id="UP001217610">
    <property type="component" value="Unassembled WGS sequence"/>
</dbReference>
<feature type="transmembrane region" description="Helical" evidence="1">
    <location>
        <begin position="88"/>
        <end position="110"/>
    </location>
</feature>
<keyword evidence="1" id="KW-0472">Membrane</keyword>
<keyword evidence="1" id="KW-0812">Transmembrane</keyword>
<gene>
    <name evidence="2" type="ORF">M5G25_25765</name>
</gene>
<evidence type="ECO:0000313" key="3">
    <source>
        <dbReference type="Proteomes" id="UP001217610"/>
    </source>
</evidence>
<sequence length="159" mass="17275">MTEVKYPRLKVFAVFVLCPLVPGFVAGLVNFVLLLAHLTSNPRLLGEVRGGELLLMPVLAPLVTLLLFFLPFFGLALGVALMKVRRSAFSCIALSLIGGSLAMAWALLFIREVVNDIATARYSDYLLGLLLIFLAAAMTCWLTARLFLPQQDPGPAVAK</sequence>